<comment type="caution">
    <text evidence="1">The sequence shown here is derived from an EMBL/GenBank/DDBJ whole genome shotgun (WGS) entry which is preliminary data.</text>
</comment>
<reference evidence="1 2" key="1">
    <citation type="submission" date="2020-12" db="EMBL/GenBank/DDBJ databases">
        <title>Concerted genomic and epigenomic changes stabilize Arabidopsis allopolyploids.</title>
        <authorList>
            <person name="Chen Z."/>
        </authorList>
    </citation>
    <scope>NUCLEOTIDE SEQUENCE [LARGE SCALE GENOMIC DNA]</scope>
    <source>
        <strain evidence="1">As9502</strain>
        <tissue evidence="1">Leaf</tissue>
    </source>
</reference>
<keyword evidence="2" id="KW-1185">Reference proteome</keyword>
<evidence type="ECO:0000313" key="1">
    <source>
        <dbReference type="EMBL" id="KAG7545187.1"/>
    </source>
</evidence>
<proteinExistence type="predicted"/>
<accession>A0A8T1YGA6</accession>
<feature type="non-terminal residue" evidence="1">
    <location>
        <position position="1"/>
    </location>
</feature>
<dbReference type="Proteomes" id="UP000694251">
    <property type="component" value="Chromosome 12"/>
</dbReference>
<evidence type="ECO:0000313" key="2">
    <source>
        <dbReference type="Proteomes" id="UP000694251"/>
    </source>
</evidence>
<name>A0A8T1YGA6_ARASU</name>
<protein>
    <submittedName>
        <fullName evidence="1">Uncharacterized protein</fullName>
    </submittedName>
</protein>
<dbReference type="AlphaFoldDB" id="A0A8T1YGA6"/>
<feature type="non-terminal residue" evidence="1">
    <location>
        <position position="64"/>
    </location>
</feature>
<dbReference type="EMBL" id="JAEFBJ010000012">
    <property type="protein sequence ID" value="KAG7545187.1"/>
    <property type="molecule type" value="Genomic_DNA"/>
</dbReference>
<sequence>CHSSSESFAFLSHKHALVHRMIGSFCVYQSRTWWWRQKALDCNLIFSSTKSKRIFSPYNTHKPM</sequence>
<organism evidence="1 2">
    <name type="scientific">Arabidopsis suecica</name>
    <name type="common">Swedish thale-cress</name>
    <name type="synonym">Cardaminopsis suecica</name>
    <dbReference type="NCBI Taxonomy" id="45249"/>
    <lineage>
        <taxon>Eukaryota</taxon>
        <taxon>Viridiplantae</taxon>
        <taxon>Streptophyta</taxon>
        <taxon>Embryophyta</taxon>
        <taxon>Tracheophyta</taxon>
        <taxon>Spermatophyta</taxon>
        <taxon>Magnoliopsida</taxon>
        <taxon>eudicotyledons</taxon>
        <taxon>Gunneridae</taxon>
        <taxon>Pentapetalae</taxon>
        <taxon>rosids</taxon>
        <taxon>malvids</taxon>
        <taxon>Brassicales</taxon>
        <taxon>Brassicaceae</taxon>
        <taxon>Camelineae</taxon>
        <taxon>Arabidopsis</taxon>
    </lineage>
</organism>
<gene>
    <name evidence="1" type="ORF">ISN44_As12g006920</name>
</gene>